<dbReference type="Pfam" id="PF01075">
    <property type="entry name" value="Glyco_transf_9"/>
    <property type="match status" value="1"/>
</dbReference>
<dbReference type="InterPro" id="IPR019734">
    <property type="entry name" value="TPR_rpt"/>
</dbReference>
<dbReference type="SUPFAM" id="SSF48452">
    <property type="entry name" value="TPR-like"/>
    <property type="match status" value="1"/>
</dbReference>
<gene>
    <name evidence="2" type="ORF">ACELLULO517_15930</name>
</gene>
<dbReference type="SMART" id="SM00028">
    <property type="entry name" value="TPR"/>
    <property type="match status" value="4"/>
</dbReference>
<comment type="caution">
    <text evidence="2">The sequence shown here is derived from an EMBL/GenBank/DDBJ whole genome shotgun (WGS) entry which is preliminary data.</text>
</comment>
<evidence type="ECO:0000313" key="3">
    <source>
        <dbReference type="Proteomes" id="UP000721844"/>
    </source>
</evidence>
<feature type="repeat" description="TPR" evidence="1">
    <location>
        <begin position="138"/>
        <end position="171"/>
    </location>
</feature>
<evidence type="ECO:0000256" key="1">
    <source>
        <dbReference type="PROSITE-ProRule" id="PRU00339"/>
    </source>
</evidence>
<dbReference type="Pfam" id="PF13432">
    <property type="entry name" value="TPR_16"/>
    <property type="match status" value="1"/>
</dbReference>
<dbReference type="RefSeq" id="WP_227308402.1">
    <property type="nucleotide sequence ID" value="NZ_JAESVA010000005.1"/>
</dbReference>
<feature type="repeat" description="TPR" evidence="1">
    <location>
        <begin position="104"/>
        <end position="137"/>
    </location>
</feature>
<dbReference type="InterPro" id="IPR002201">
    <property type="entry name" value="Glyco_trans_9"/>
</dbReference>
<dbReference type="PROSITE" id="PS50293">
    <property type="entry name" value="TPR_REGION"/>
    <property type="match status" value="2"/>
</dbReference>
<feature type="repeat" description="TPR" evidence="1">
    <location>
        <begin position="36"/>
        <end position="69"/>
    </location>
</feature>
<accession>A0A963Z4Q9</accession>
<keyword evidence="1" id="KW-0802">TPR repeat</keyword>
<sequence length="486" mass="54337">MARSQLMAVIQQHQRGDLQKAIVGYRAYLRQTPHDPIAYNNLGMALSGQGKIEDAVAAYRQAIHLQKDFAGAYFNLANAYSLQARLPEAIAMYEQAIALSPGNADIILNLGNALRDHNRLDEAITCYRKAIDVRPADNRIRNNLGNALRDQGAIDEAIRCYRRCITLDPQDAAAHHNLGNALLLKGDMLQGWVEHEWRWQMPLMRSAQQQFLQPQWKGESAEGQTILLHAEQGLGDTIQFCRYATLAASRGLTVIMEVQAPLLRLLQTLPGVAKVIAYGDKRPSFDLHCPLLSLPLAFRTTIDTVPQFPAYLQADASLVDHWRNHLPALPDRPLRVGLVWAGNAYKDIPARAAVDRRRSLSPHLLAPLLQMPGIEFFSLQKAGPAAPADFPLIDVMDQMTDFADTAALISQMDLVISVDTATAHLAGALGKPIWLLNRFDSCWRWLLGREDSPWYPSLRVYQQDQPGDWESVIDRVTADLRKTTRP</sequence>
<dbReference type="Gene3D" id="3.40.50.2000">
    <property type="entry name" value="Glycogen Phosphorylase B"/>
    <property type="match status" value="1"/>
</dbReference>
<dbReference type="PROSITE" id="PS50005">
    <property type="entry name" value="TPR"/>
    <property type="match status" value="4"/>
</dbReference>
<dbReference type="SUPFAM" id="SSF53756">
    <property type="entry name" value="UDP-Glycosyltransferase/glycogen phosphorylase"/>
    <property type="match status" value="1"/>
</dbReference>
<organism evidence="2 3">
    <name type="scientific">Acidisoma cellulosilyticum</name>
    <dbReference type="NCBI Taxonomy" id="2802395"/>
    <lineage>
        <taxon>Bacteria</taxon>
        <taxon>Pseudomonadati</taxon>
        <taxon>Pseudomonadota</taxon>
        <taxon>Alphaproteobacteria</taxon>
        <taxon>Acetobacterales</taxon>
        <taxon>Acidocellaceae</taxon>
        <taxon>Acidisoma</taxon>
    </lineage>
</organism>
<keyword evidence="3" id="KW-1185">Reference proteome</keyword>
<dbReference type="Gene3D" id="1.25.40.10">
    <property type="entry name" value="Tetratricopeptide repeat domain"/>
    <property type="match status" value="3"/>
</dbReference>
<dbReference type="Proteomes" id="UP000721844">
    <property type="component" value="Unassembled WGS sequence"/>
</dbReference>
<dbReference type="Pfam" id="PF13414">
    <property type="entry name" value="TPR_11"/>
    <property type="match status" value="1"/>
</dbReference>
<reference evidence="2 3" key="1">
    <citation type="journal article" date="2021" name="Microorganisms">
        <title>Acidisoma silvae sp. nov. and Acidisomacellulosilytica sp. nov., Two Acidophilic Bacteria Isolated from Decaying Wood, Hydrolyzing Cellulose and Producing Poly-3-hydroxybutyrate.</title>
        <authorList>
            <person name="Mieszkin S."/>
            <person name="Pouder E."/>
            <person name="Uroz S."/>
            <person name="Simon-Colin C."/>
            <person name="Alain K."/>
        </authorList>
    </citation>
    <scope>NUCLEOTIDE SEQUENCE [LARGE SCALE GENOMIC DNA]</scope>
    <source>
        <strain evidence="2 3">HW T5.17</strain>
    </source>
</reference>
<dbReference type="PANTHER" id="PTHR44998:SF1">
    <property type="entry name" value="UDP-N-ACETYLGLUCOSAMINE--PEPTIDE N-ACETYLGLUCOSAMINYLTRANSFERASE 110 KDA SUBUNIT"/>
    <property type="match status" value="1"/>
</dbReference>
<name>A0A963Z4Q9_9PROT</name>
<evidence type="ECO:0000313" key="2">
    <source>
        <dbReference type="EMBL" id="MCB8881738.1"/>
    </source>
</evidence>
<dbReference type="Pfam" id="PF00515">
    <property type="entry name" value="TPR_1"/>
    <property type="match status" value="1"/>
</dbReference>
<dbReference type="InterPro" id="IPR011990">
    <property type="entry name" value="TPR-like_helical_dom_sf"/>
</dbReference>
<dbReference type="PANTHER" id="PTHR44998">
    <property type="match status" value="1"/>
</dbReference>
<dbReference type="EMBL" id="JAESVA010000005">
    <property type="protein sequence ID" value="MCB8881738.1"/>
    <property type="molecule type" value="Genomic_DNA"/>
</dbReference>
<dbReference type="AlphaFoldDB" id="A0A963Z4Q9"/>
<proteinExistence type="predicted"/>
<dbReference type="GO" id="GO:0016757">
    <property type="term" value="F:glycosyltransferase activity"/>
    <property type="evidence" value="ECO:0007669"/>
    <property type="project" value="InterPro"/>
</dbReference>
<protein>
    <submittedName>
        <fullName evidence="2">Tetratricopeptide repeat protein</fullName>
    </submittedName>
</protein>
<feature type="repeat" description="TPR" evidence="1">
    <location>
        <begin position="70"/>
        <end position="103"/>
    </location>
</feature>